<dbReference type="Pfam" id="PF02683">
    <property type="entry name" value="DsbD_TM"/>
    <property type="match status" value="1"/>
</dbReference>
<keyword evidence="3 8" id="KW-0812">Transmembrane</keyword>
<reference evidence="10 11" key="1">
    <citation type="submission" date="2022-08" db="EMBL/GenBank/DDBJ databases">
        <title>Genome Sequence of the sulphate-reducing bacterium, Pseudodesulfovibrio sp. SYK.</title>
        <authorList>
            <person name="Kondo R."/>
            <person name="Kataoka T."/>
        </authorList>
    </citation>
    <scope>NUCLEOTIDE SEQUENCE [LARGE SCALE GENOMIC DNA]</scope>
    <source>
        <strain evidence="10 11">SYK</strain>
    </source>
</reference>
<evidence type="ECO:0000259" key="9">
    <source>
        <dbReference type="PROSITE" id="PS51352"/>
    </source>
</evidence>
<feature type="transmembrane region" description="Helical" evidence="8">
    <location>
        <begin position="381"/>
        <end position="399"/>
    </location>
</feature>
<dbReference type="EMBL" id="AP026709">
    <property type="protein sequence ID" value="BDQ36451.1"/>
    <property type="molecule type" value="Genomic_DNA"/>
</dbReference>
<feature type="transmembrane region" description="Helical" evidence="8">
    <location>
        <begin position="182"/>
        <end position="206"/>
    </location>
</feature>
<keyword evidence="7" id="KW-0676">Redox-active center</keyword>
<evidence type="ECO:0000313" key="10">
    <source>
        <dbReference type="EMBL" id="BDQ36451.1"/>
    </source>
</evidence>
<keyword evidence="4" id="KW-0201">Cytochrome c-type biogenesis</keyword>
<dbReference type="Proteomes" id="UP001317742">
    <property type="component" value="Chromosome"/>
</dbReference>
<dbReference type="InterPro" id="IPR003834">
    <property type="entry name" value="Cyt_c_assmbl_TM_dom"/>
</dbReference>
<evidence type="ECO:0000256" key="6">
    <source>
        <dbReference type="ARBA" id="ARBA00023136"/>
    </source>
</evidence>
<dbReference type="Pfam" id="PF13899">
    <property type="entry name" value="Thioredoxin_7"/>
    <property type="match status" value="1"/>
</dbReference>
<evidence type="ECO:0000256" key="8">
    <source>
        <dbReference type="SAM" id="Phobius"/>
    </source>
</evidence>
<evidence type="ECO:0000313" key="11">
    <source>
        <dbReference type="Proteomes" id="UP001317742"/>
    </source>
</evidence>
<feature type="transmembrane region" description="Helical" evidence="8">
    <location>
        <begin position="432"/>
        <end position="450"/>
    </location>
</feature>
<dbReference type="PANTHER" id="PTHR32234">
    <property type="entry name" value="THIOL:DISULFIDE INTERCHANGE PROTEIN DSBD"/>
    <property type="match status" value="1"/>
</dbReference>
<dbReference type="Pfam" id="PF11412">
    <property type="entry name" value="DsbD_N"/>
    <property type="match status" value="1"/>
</dbReference>
<dbReference type="InterPro" id="IPR017937">
    <property type="entry name" value="Thioredoxin_CS"/>
</dbReference>
<dbReference type="InterPro" id="IPR028250">
    <property type="entry name" value="DsbDN"/>
</dbReference>
<dbReference type="InterPro" id="IPR036249">
    <property type="entry name" value="Thioredoxin-like_sf"/>
</dbReference>
<keyword evidence="2" id="KW-1003">Cell membrane</keyword>
<evidence type="ECO:0000256" key="3">
    <source>
        <dbReference type="ARBA" id="ARBA00022692"/>
    </source>
</evidence>
<sequence>MTTPVEAYRLAPDALLLTLSLNMEPDWYTYANDPGGLGKPTRLSGTTASDAAITPRYPDPIVKPDAFDPDSMVNTYKSGTKLFAIVPVGKPVFPIKLQLDLLLCHPTKCVPVRLDLTFGDTSLDIATLPLADKQPWWNTFKQLTQQTTAQPAEAVTDSTQTTMVEWQFTPTYLQPGLEVASLLSAILMGLLAGLILNIMPCVLPVVSLKLSALLGASTSTNGKDPIAAFREHNLFFVLGVLSFFLFLAIVLGATGQAWGALFQYRWLVLGIAAIMGALSLSLFGLFHLPVIDLKFGTGHANPRKQAFFTGMLTTLLATPCSGPFLGGVLGWALIQGPLVIVIVFISIGIGMSSPYLLLILNPKLARFLPKSGPWIEYVEKGIAFFLLGTAFYLVAIAIGSESLRILAPLWAVLLGGWLWVRTQSIKATSRWGVRVGALILLAASIIWTMPSSVENNPWTPFAPITVQQSMGKELLLLDFTADWCPTCKVLEATVMTDKNVSRWKKEYSIKFIKVDMTERDAEAEALLKALGSRSIPTAAIFTKNDPSSPIVLRDLFTVDQLENIMKSL</sequence>
<evidence type="ECO:0000256" key="1">
    <source>
        <dbReference type="ARBA" id="ARBA00004651"/>
    </source>
</evidence>
<feature type="transmembrane region" description="Helical" evidence="8">
    <location>
        <begin position="307"/>
        <end position="332"/>
    </location>
</feature>
<dbReference type="Gene3D" id="3.40.30.10">
    <property type="entry name" value="Glutaredoxin"/>
    <property type="match status" value="1"/>
</dbReference>
<feature type="transmembrane region" description="Helical" evidence="8">
    <location>
        <begin position="264"/>
        <end position="286"/>
    </location>
</feature>
<dbReference type="PROSITE" id="PS00194">
    <property type="entry name" value="THIOREDOXIN_1"/>
    <property type="match status" value="1"/>
</dbReference>
<protein>
    <recommendedName>
        <fullName evidence="9">Thioredoxin domain-containing protein</fullName>
    </recommendedName>
</protein>
<evidence type="ECO:0000256" key="5">
    <source>
        <dbReference type="ARBA" id="ARBA00022989"/>
    </source>
</evidence>
<dbReference type="SUPFAM" id="SSF52833">
    <property type="entry name" value="Thioredoxin-like"/>
    <property type="match status" value="1"/>
</dbReference>
<dbReference type="PROSITE" id="PS51352">
    <property type="entry name" value="THIOREDOXIN_2"/>
    <property type="match status" value="1"/>
</dbReference>
<feature type="transmembrane region" description="Helical" evidence="8">
    <location>
        <begin position="405"/>
        <end position="420"/>
    </location>
</feature>
<dbReference type="InterPro" id="IPR013766">
    <property type="entry name" value="Thioredoxin_domain"/>
</dbReference>
<keyword evidence="5 8" id="KW-1133">Transmembrane helix</keyword>
<evidence type="ECO:0000256" key="7">
    <source>
        <dbReference type="ARBA" id="ARBA00023284"/>
    </source>
</evidence>
<name>A0ABN6S3E4_9BACT</name>
<keyword evidence="11" id="KW-1185">Reference proteome</keyword>
<accession>A0ABN6S3E4</accession>
<evidence type="ECO:0000256" key="2">
    <source>
        <dbReference type="ARBA" id="ARBA00022475"/>
    </source>
</evidence>
<comment type="subcellular location">
    <subcellularLocation>
        <location evidence="1">Cell membrane</location>
        <topology evidence="1">Multi-pass membrane protein</topology>
    </subcellularLocation>
</comment>
<feature type="domain" description="Thioredoxin" evidence="9">
    <location>
        <begin position="443"/>
        <end position="568"/>
    </location>
</feature>
<feature type="transmembrane region" description="Helical" evidence="8">
    <location>
        <begin position="234"/>
        <end position="258"/>
    </location>
</feature>
<evidence type="ECO:0000256" key="4">
    <source>
        <dbReference type="ARBA" id="ARBA00022748"/>
    </source>
</evidence>
<organism evidence="10 11">
    <name type="scientific">Pseudodesulfovibrio nedwellii</name>
    <dbReference type="NCBI Taxonomy" id="2973072"/>
    <lineage>
        <taxon>Bacteria</taxon>
        <taxon>Pseudomonadati</taxon>
        <taxon>Thermodesulfobacteriota</taxon>
        <taxon>Desulfovibrionia</taxon>
        <taxon>Desulfovibrionales</taxon>
        <taxon>Desulfovibrionaceae</taxon>
    </lineage>
</organism>
<proteinExistence type="predicted"/>
<keyword evidence="6 8" id="KW-0472">Membrane</keyword>
<feature type="transmembrane region" description="Helical" evidence="8">
    <location>
        <begin position="338"/>
        <end position="360"/>
    </location>
</feature>
<gene>
    <name evidence="10" type="ORF">SYK_08110</name>
</gene>